<name>A0A9W9T973_9EURO</name>
<comment type="caution">
    <text evidence="1">The sequence shown here is derived from an EMBL/GenBank/DDBJ whole genome shotgun (WGS) entry which is preliminary data.</text>
</comment>
<dbReference type="EMBL" id="JAPQKQ010000001">
    <property type="protein sequence ID" value="KAJ5214203.1"/>
    <property type="molecule type" value="Genomic_DNA"/>
</dbReference>
<gene>
    <name evidence="1" type="ORF">N7449_001372</name>
</gene>
<protein>
    <submittedName>
        <fullName evidence="1">Uncharacterized protein</fullName>
    </submittedName>
</protein>
<evidence type="ECO:0000313" key="2">
    <source>
        <dbReference type="Proteomes" id="UP001150942"/>
    </source>
</evidence>
<dbReference type="Proteomes" id="UP001150942">
    <property type="component" value="Unassembled WGS sequence"/>
</dbReference>
<proteinExistence type="predicted"/>
<evidence type="ECO:0000313" key="1">
    <source>
        <dbReference type="EMBL" id="KAJ5214203.1"/>
    </source>
</evidence>
<reference evidence="1" key="1">
    <citation type="submission" date="2022-11" db="EMBL/GenBank/DDBJ databases">
        <authorList>
            <person name="Petersen C."/>
        </authorList>
    </citation>
    <scope>NUCLEOTIDE SEQUENCE</scope>
    <source>
        <strain evidence="1">IBT 20477</strain>
    </source>
</reference>
<organism evidence="1 2">
    <name type="scientific">Penicillium cf. viridicatum</name>
    <dbReference type="NCBI Taxonomy" id="2972119"/>
    <lineage>
        <taxon>Eukaryota</taxon>
        <taxon>Fungi</taxon>
        <taxon>Dikarya</taxon>
        <taxon>Ascomycota</taxon>
        <taxon>Pezizomycotina</taxon>
        <taxon>Eurotiomycetes</taxon>
        <taxon>Eurotiomycetidae</taxon>
        <taxon>Eurotiales</taxon>
        <taxon>Aspergillaceae</taxon>
        <taxon>Penicillium</taxon>
    </lineage>
</organism>
<dbReference type="AlphaFoldDB" id="A0A9W9T973"/>
<keyword evidence="2" id="KW-1185">Reference proteome</keyword>
<accession>A0A9W9T973</accession>
<sequence>MSMFDSAVAEPHTDVCIDFKFWRKTEKNCSLTRGKENLTDETNAVSESDEVLRWDFRGAHAATGQPVNFSQ</sequence>
<reference evidence="1" key="2">
    <citation type="journal article" date="2023" name="IMA Fungus">
        <title>Comparative genomic study of the Penicillium genus elucidates a diverse pangenome and 15 lateral gene transfer events.</title>
        <authorList>
            <person name="Petersen C."/>
            <person name="Sorensen T."/>
            <person name="Nielsen M.R."/>
            <person name="Sondergaard T.E."/>
            <person name="Sorensen J.L."/>
            <person name="Fitzpatrick D.A."/>
            <person name="Frisvad J.C."/>
            <person name="Nielsen K.L."/>
        </authorList>
    </citation>
    <scope>NUCLEOTIDE SEQUENCE</scope>
    <source>
        <strain evidence="1">IBT 20477</strain>
    </source>
</reference>